<protein>
    <submittedName>
        <fullName evidence="2">Uncharacterized protein</fullName>
    </submittedName>
</protein>
<reference evidence="2" key="1">
    <citation type="thesis" date="2021" institute="BYU ScholarsArchive" country="Provo, UT, USA">
        <title>Applications of and Algorithms for Genome Assembly and Genomic Analyses with an Emphasis on Marine Teleosts.</title>
        <authorList>
            <person name="Pickett B.D."/>
        </authorList>
    </citation>
    <scope>NUCLEOTIDE SEQUENCE</scope>
    <source>
        <strain evidence="2">HI-2016</strain>
    </source>
</reference>
<dbReference type="InterPro" id="IPR036034">
    <property type="entry name" value="PDZ_sf"/>
</dbReference>
<keyword evidence="3" id="KW-1185">Reference proteome</keyword>
<organism evidence="2 3">
    <name type="scientific">Albula glossodonta</name>
    <name type="common">roundjaw bonefish</name>
    <dbReference type="NCBI Taxonomy" id="121402"/>
    <lineage>
        <taxon>Eukaryota</taxon>
        <taxon>Metazoa</taxon>
        <taxon>Chordata</taxon>
        <taxon>Craniata</taxon>
        <taxon>Vertebrata</taxon>
        <taxon>Euteleostomi</taxon>
        <taxon>Actinopterygii</taxon>
        <taxon>Neopterygii</taxon>
        <taxon>Teleostei</taxon>
        <taxon>Albuliformes</taxon>
        <taxon>Albulidae</taxon>
        <taxon>Albula</taxon>
    </lineage>
</organism>
<evidence type="ECO:0000256" key="1">
    <source>
        <dbReference type="SAM" id="MobiDB-lite"/>
    </source>
</evidence>
<sequence length="148" mass="16098">MIFVFVYWFSETELRGRDCGCHSGGSDRSLPALQGPAAHPWDNDQTSPCATVFTSPSPTGMALRARVCEDPPEFLEEERPRPQGSSPCSESGMIVKTAKEACAEGLVVSGGGKEGIFIKEVKPESPAAKHLSVQEGRRRSNHFGKRTY</sequence>
<name>A0A8T2N9G0_9TELE</name>
<accession>A0A8T2N9G0</accession>
<dbReference type="Proteomes" id="UP000824540">
    <property type="component" value="Unassembled WGS sequence"/>
</dbReference>
<proteinExistence type="predicted"/>
<dbReference type="EMBL" id="JAFBMS010000102">
    <property type="protein sequence ID" value="KAG9336584.1"/>
    <property type="molecule type" value="Genomic_DNA"/>
</dbReference>
<dbReference type="AlphaFoldDB" id="A0A8T2N9G0"/>
<dbReference type="SUPFAM" id="SSF50156">
    <property type="entry name" value="PDZ domain-like"/>
    <property type="match status" value="1"/>
</dbReference>
<comment type="caution">
    <text evidence="2">The sequence shown here is derived from an EMBL/GenBank/DDBJ whole genome shotgun (WGS) entry which is preliminary data.</text>
</comment>
<feature type="compositionally biased region" description="Basic residues" evidence="1">
    <location>
        <begin position="139"/>
        <end position="148"/>
    </location>
</feature>
<evidence type="ECO:0000313" key="3">
    <source>
        <dbReference type="Proteomes" id="UP000824540"/>
    </source>
</evidence>
<gene>
    <name evidence="2" type="ORF">JZ751_002931</name>
</gene>
<feature type="region of interest" description="Disordered" evidence="1">
    <location>
        <begin position="125"/>
        <end position="148"/>
    </location>
</feature>
<dbReference type="Gene3D" id="2.30.42.10">
    <property type="match status" value="1"/>
</dbReference>
<dbReference type="OrthoDB" id="8058206at2759"/>
<evidence type="ECO:0000313" key="2">
    <source>
        <dbReference type="EMBL" id="KAG9336584.1"/>
    </source>
</evidence>